<gene>
    <name evidence="1" type="ORF">GEV33_007310</name>
</gene>
<name>A0A8J6LIY1_TENMO</name>
<organism evidence="1 2">
    <name type="scientific">Tenebrio molitor</name>
    <name type="common">Yellow mealworm beetle</name>
    <dbReference type="NCBI Taxonomy" id="7067"/>
    <lineage>
        <taxon>Eukaryota</taxon>
        <taxon>Metazoa</taxon>
        <taxon>Ecdysozoa</taxon>
        <taxon>Arthropoda</taxon>
        <taxon>Hexapoda</taxon>
        <taxon>Insecta</taxon>
        <taxon>Pterygota</taxon>
        <taxon>Neoptera</taxon>
        <taxon>Endopterygota</taxon>
        <taxon>Coleoptera</taxon>
        <taxon>Polyphaga</taxon>
        <taxon>Cucujiformia</taxon>
        <taxon>Tenebrionidae</taxon>
        <taxon>Tenebrio</taxon>
    </lineage>
</organism>
<comment type="caution">
    <text evidence="1">The sequence shown here is derived from an EMBL/GenBank/DDBJ whole genome shotgun (WGS) entry which is preliminary data.</text>
</comment>
<keyword evidence="2" id="KW-1185">Reference proteome</keyword>
<accession>A0A8J6LIY1</accession>
<proteinExistence type="predicted"/>
<dbReference type="AlphaFoldDB" id="A0A8J6LIY1"/>
<sequence length="282" mass="30931">MVPPDLVSPSVERYPVKKKLQSLRLNAEPMSLLAQSVIHPVPTADEVEAEAPPEVVAEVIDAVEKGATPDSAPNQIFNSLFPEVQEPRIGVSAVAPGPLEDMVVPTAHAPKLVEEILTDEMEELLKIEVQNKQELPKDDIATDNNITAAERSPRGENKTPMLLESEIPPWEEATIQKLAALVGGDPIENLDASDVTGLESPEDINHELSKGIDYFIDADVVPFQTKVQIRGSKLPKWFPGYMSTFPHLPELVKISRSPSEVLHSAWKAVQPKIFPEDSLLIV</sequence>
<dbReference type="Proteomes" id="UP000719412">
    <property type="component" value="Unassembled WGS sequence"/>
</dbReference>
<evidence type="ECO:0000313" key="1">
    <source>
        <dbReference type="EMBL" id="KAH0815481.1"/>
    </source>
</evidence>
<reference evidence="1" key="2">
    <citation type="submission" date="2021-08" db="EMBL/GenBank/DDBJ databases">
        <authorList>
            <person name="Eriksson T."/>
        </authorList>
    </citation>
    <scope>NUCLEOTIDE SEQUENCE</scope>
    <source>
        <strain evidence="1">Stoneville</strain>
        <tissue evidence="1">Whole head</tissue>
    </source>
</reference>
<evidence type="ECO:0000313" key="2">
    <source>
        <dbReference type="Proteomes" id="UP000719412"/>
    </source>
</evidence>
<protein>
    <submittedName>
        <fullName evidence="1">Uncharacterized protein</fullName>
    </submittedName>
</protein>
<reference evidence="1" key="1">
    <citation type="journal article" date="2020" name="J Insects Food Feed">
        <title>The yellow mealworm (Tenebrio molitor) genome: a resource for the emerging insects as food and feed industry.</title>
        <authorList>
            <person name="Eriksson T."/>
            <person name="Andere A."/>
            <person name="Kelstrup H."/>
            <person name="Emery V."/>
            <person name="Picard C."/>
        </authorList>
    </citation>
    <scope>NUCLEOTIDE SEQUENCE</scope>
    <source>
        <strain evidence="1">Stoneville</strain>
        <tissue evidence="1">Whole head</tissue>
    </source>
</reference>
<dbReference type="EMBL" id="JABDTM020023042">
    <property type="protein sequence ID" value="KAH0815481.1"/>
    <property type="molecule type" value="Genomic_DNA"/>
</dbReference>